<gene>
    <name evidence="1" type="ORF">S01H4_25192</name>
</gene>
<reference evidence="1" key="1">
    <citation type="journal article" date="2014" name="Front. Microbiol.">
        <title>High frequency of phylogenetically diverse reductive dehalogenase-homologous genes in deep subseafloor sedimentary metagenomes.</title>
        <authorList>
            <person name="Kawai M."/>
            <person name="Futagami T."/>
            <person name="Toyoda A."/>
            <person name="Takaki Y."/>
            <person name="Nishi S."/>
            <person name="Hori S."/>
            <person name="Arai W."/>
            <person name="Tsubouchi T."/>
            <person name="Morono Y."/>
            <person name="Uchiyama I."/>
            <person name="Ito T."/>
            <person name="Fujiyama A."/>
            <person name="Inagaki F."/>
            <person name="Takami H."/>
        </authorList>
    </citation>
    <scope>NUCLEOTIDE SEQUENCE</scope>
    <source>
        <strain evidence="1">Expedition CK06-06</strain>
    </source>
</reference>
<comment type="caution">
    <text evidence="1">The sequence shown here is derived from an EMBL/GenBank/DDBJ whole genome shotgun (WGS) entry which is preliminary data.</text>
</comment>
<sequence length="49" mass="5582">MTEFEKWYENINGFVKAGGSGILTPRPWNELRGWADETLQVVKNSLGEL</sequence>
<evidence type="ECO:0000313" key="1">
    <source>
        <dbReference type="EMBL" id="GAG89657.1"/>
    </source>
</evidence>
<dbReference type="EMBL" id="BART01011953">
    <property type="protein sequence ID" value="GAG89657.1"/>
    <property type="molecule type" value="Genomic_DNA"/>
</dbReference>
<name>X1C8P7_9ZZZZ</name>
<dbReference type="AlphaFoldDB" id="X1C8P7"/>
<proteinExistence type="predicted"/>
<accession>X1C8P7</accession>
<protein>
    <submittedName>
        <fullName evidence="1">Uncharacterized protein</fullName>
    </submittedName>
</protein>
<organism evidence="1">
    <name type="scientific">marine sediment metagenome</name>
    <dbReference type="NCBI Taxonomy" id="412755"/>
    <lineage>
        <taxon>unclassified sequences</taxon>
        <taxon>metagenomes</taxon>
        <taxon>ecological metagenomes</taxon>
    </lineage>
</organism>